<proteinExistence type="predicted"/>
<name>A0A8K0NI24_9HYPO</name>
<accession>A0A8K0NI24</accession>
<sequence length="132" mass="14183">MNIKASVVHSMAGGQQIELTAARDMPPFHCIQQVIADQVTGFVCHRVHFTRGCSCRPPNHDPVQGFQRNLFDFSPEIRDSFMPFLGALIGFPSNFGPSPLRLQASGIRPKASTAAIAATCSSAGPLASKMTI</sequence>
<organism evidence="1 2">
    <name type="scientific">Claviceps africana</name>
    <dbReference type="NCBI Taxonomy" id="83212"/>
    <lineage>
        <taxon>Eukaryota</taxon>
        <taxon>Fungi</taxon>
        <taxon>Dikarya</taxon>
        <taxon>Ascomycota</taxon>
        <taxon>Pezizomycotina</taxon>
        <taxon>Sordariomycetes</taxon>
        <taxon>Hypocreomycetidae</taxon>
        <taxon>Hypocreales</taxon>
        <taxon>Clavicipitaceae</taxon>
        <taxon>Claviceps</taxon>
    </lineage>
</organism>
<reference evidence="1" key="1">
    <citation type="journal article" date="2020" name="bioRxiv">
        <title>Whole genome comparisons of ergot fungi reveals the divergence and evolution of species within the genus Claviceps are the result of varying mechanisms driving genome evolution and host range expansion.</title>
        <authorList>
            <person name="Wyka S.A."/>
            <person name="Mondo S.J."/>
            <person name="Liu M."/>
            <person name="Dettman J."/>
            <person name="Nalam V."/>
            <person name="Broders K.D."/>
        </authorList>
    </citation>
    <scope>NUCLEOTIDE SEQUENCE</scope>
    <source>
        <strain evidence="1">CCC 489</strain>
    </source>
</reference>
<evidence type="ECO:0000313" key="1">
    <source>
        <dbReference type="EMBL" id="KAG5928028.1"/>
    </source>
</evidence>
<dbReference type="EMBL" id="SRPY01000142">
    <property type="protein sequence ID" value="KAG5928028.1"/>
    <property type="molecule type" value="Genomic_DNA"/>
</dbReference>
<dbReference type="AlphaFoldDB" id="A0A8K0NI24"/>
<comment type="caution">
    <text evidence="1">The sequence shown here is derived from an EMBL/GenBank/DDBJ whole genome shotgun (WGS) entry which is preliminary data.</text>
</comment>
<gene>
    <name evidence="1" type="ORF">E4U42_001410</name>
</gene>
<keyword evidence="2" id="KW-1185">Reference proteome</keyword>
<evidence type="ECO:0000313" key="2">
    <source>
        <dbReference type="Proteomes" id="UP000811619"/>
    </source>
</evidence>
<dbReference type="Proteomes" id="UP000811619">
    <property type="component" value="Unassembled WGS sequence"/>
</dbReference>
<protein>
    <submittedName>
        <fullName evidence="1">Uncharacterized protein</fullName>
    </submittedName>
</protein>